<dbReference type="RefSeq" id="XP_070417705.1">
    <property type="nucleotide sequence ID" value="XM_070561604.1"/>
</dbReference>
<proteinExistence type="predicted"/>
<dbReference type="Pfam" id="PF03129">
    <property type="entry name" value="HGTP_anticodon"/>
    <property type="match status" value="1"/>
</dbReference>
<feature type="compositionally biased region" description="Basic and acidic residues" evidence="5">
    <location>
        <begin position="105"/>
        <end position="119"/>
    </location>
</feature>
<keyword evidence="7" id="KW-1185">Reference proteome</keyword>
<accession>A0ABM4JP30</accession>
<comment type="subcellular location">
    <subcellularLocation>
        <location evidence="1">Mitochondrion</location>
    </subcellularLocation>
</comment>
<name>A0ABM4JP30_EQUPR</name>
<dbReference type="Proteomes" id="UP001652662">
    <property type="component" value="Chromosome 10"/>
</dbReference>
<evidence type="ECO:0000259" key="6">
    <source>
        <dbReference type="Pfam" id="PF03129"/>
    </source>
</evidence>
<dbReference type="SUPFAM" id="SSF52954">
    <property type="entry name" value="Class II aaRS ABD-related"/>
    <property type="match status" value="1"/>
</dbReference>
<keyword evidence="2" id="KW-0235">DNA replication</keyword>
<dbReference type="Gene3D" id="3.30.930.10">
    <property type="entry name" value="Bira Bifunctional Protein, Domain 2"/>
    <property type="match status" value="1"/>
</dbReference>
<feature type="region of interest" description="Disordered" evidence="5">
    <location>
        <begin position="87"/>
        <end position="126"/>
    </location>
</feature>
<dbReference type="InterPro" id="IPR042064">
    <property type="entry name" value="POLG2_C"/>
</dbReference>
<dbReference type="InterPro" id="IPR027031">
    <property type="entry name" value="Gly-tRNA_synthase/POLG2"/>
</dbReference>
<evidence type="ECO:0000313" key="8">
    <source>
        <dbReference type="RefSeq" id="XP_070417705.1"/>
    </source>
</evidence>
<protein>
    <submittedName>
        <fullName evidence="8">DNA polymerase subunit gamma-2 isoform X1</fullName>
    </submittedName>
</protein>
<dbReference type="PANTHER" id="PTHR10745">
    <property type="entry name" value="GLYCYL-TRNA SYNTHETASE/DNA POLYMERASE SUBUNIT GAMMA-2"/>
    <property type="match status" value="1"/>
</dbReference>
<dbReference type="Gene3D" id="3.40.50.800">
    <property type="entry name" value="Anticodon-binding domain"/>
    <property type="match status" value="1"/>
</dbReference>
<keyword evidence="4" id="KW-0496">Mitochondrion</keyword>
<dbReference type="InterPro" id="IPR036621">
    <property type="entry name" value="Anticodon-bd_dom_sf"/>
</dbReference>
<feature type="region of interest" description="Disordered" evidence="5">
    <location>
        <begin position="1"/>
        <end position="23"/>
    </location>
</feature>
<reference evidence="8" key="1">
    <citation type="submission" date="2025-08" db="UniProtKB">
        <authorList>
            <consortium name="RefSeq"/>
        </authorList>
    </citation>
    <scope>IDENTIFICATION</scope>
    <source>
        <tissue evidence="8">Blood</tissue>
    </source>
</reference>
<dbReference type="InterPro" id="IPR045864">
    <property type="entry name" value="aa-tRNA-synth_II/BPL/LPL"/>
</dbReference>
<evidence type="ECO:0000256" key="2">
    <source>
        <dbReference type="ARBA" id="ARBA00022705"/>
    </source>
</evidence>
<evidence type="ECO:0000256" key="3">
    <source>
        <dbReference type="ARBA" id="ARBA00022946"/>
    </source>
</evidence>
<feature type="compositionally biased region" description="Low complexity" evidence="5">
    <location>
        <begin position="94"/>
        <end position="104"/>
    </location>
</feature>
<keyword evidence="3" id="KW-0809">Transit peptide</keyword>
<dbReference type="PANTHER" id="PTHR10745:SF8">
    <property type="entry name" value="DNA POLYMERASE SUBUNIT GAMMA-2, MITOCHONDRIAL"/>
    <property type="match status" value="1"/>
</dbReference>
<organism evidence="7 8">
    <name type="scientific">Equus przewalskii</name>
    <name type="common">Przewalski's horse</name>
    <name type="synonym">Equus caballus przewalskii</name>
    <dbReference type="NCBI Taxonomy" id="9798"/>
    <lineage>
        <taxon>Eukaryota</taxon>
        <taxon>Metazoa</taxon>
        <taxon>Chordata</taxon>
        <taxon>Craniata</taxon>
        <taxon>Vertebrata</taxon>
        <taxon>Euteleostomi</taxon>
        <taxon>Mammalia</taxon>
        <taxon>Eutheria</taxon>
        <taxon>Laurasiatheria</taxon>
        <taxon>Perissodactyla</taxon>
        <taxon>Equidae</taxon>
        <taxon>Equus</taxon>
    </lineage>
</organism>
<dbReference type="GeneID" id="103549747"/>
<sequence length="617" mass="68892">MSRVGGARRPRQEEGRASVGGSCAHALPSRLRSGRSGSAWWRLVEISRLGGDCPLNPEAMRSGAAVRAGRKVCRVLLSGFGGRLDGGQAERLTEGSSSLGGPLSSHEELPRGSEPREAPESGSGGSEALVEMCQRRYFLSGTERQLSRESLLSGCHPGFGPLGIELRKNLAAEWWSSVVAFREQVFPVDALHHEPGPALPRDSAFRLVSAETLREILQDKEMSKEQLVAFLENLLKTSGKLRESLLHGALEHYVNCLDLVNKRLPYGLAQIGVCFHPVSDTKQTPDGVKRIGEKTEASLVWFTSARTASQWLDFWLRHRLLWWRKFAMSPSNFSSSDCQDEEGRKGNKLYYNFPWGKEPIETLWNLGDHELLHMYPGNGSQLYGRDGRKSVVPSVLSINGDLDRGMLAYLYDSFQLTENSFTRKKNLHRKVLKLHPCLAPIKVALDVGRGPTVELRQVCQGLFNELLESGISVWPGYLETVQSSLEQLYSKYDEMSILFTVLITEATLENGLIHLRSRDTTMKEMMHISKHQQPPTHGQSCLTHPAPAFQAFLKQITAITSFGPPPSQRDCILGLRSADCYGICTNWQHRMFTLQLRPGRPGWNLEFSESMEFCTGT</sequence>
<evidence type="ECO:0000256" key="1">
    <source>
        <dbReference type="ARBA" id="ARBA00004173"/>
    </source>
</evidence>
<dbReference type="InterPro" id="IPR004154">
    <property type="entry name" value="Anticodon-bd"/>
</dbReference>
<evidence type="ECO:0000313" key="7">
    <source>
        <dbReference type="Proteomes" id="UP001652662"/>
    </source>
</evidence>
<dbReference type="SUPFAM" id="SSF55681">
    <property type="entry name" value="Class II aaRS and biotin synthetases"/>
    <property type="match status" value="1"/>
</dbReference>
<dbReference type="CDD" id="cd02426">
    <property type="entry name" value="Pol_gamma_b_Cterm"/>
    <property type="match status" value="1"/>
</dbReference>
<evidence type="ECO:0000256" key="5">
    <source>
        <dbReference type="SAM" id="MobiDB-lite"/>
    </source>
</evidence>
<gene>
    <name evidence="8" type="primary">POLG2</name>
</gene>
<feature type="domain" description="Anticodon-binding" evidence="6">
    <location>
        <begin position="452"/>
        <end position="530"/>
    </location>
</feature>
<evidence type="ECO:0000256" key="4">
    <source>
        <dbReference type="ARBA" id="ARBA00023128"/>
    </source>
</evidence>